<gene>
    <name evidence="3" type="ORF">GCM10008101_24760</name>
</gene>
<dbReference type="PANTHER" id="PTHR38109">
    <property type="entry name" value="PROTEIN YCGL"/>
    <property type="match status" value="1"/>
</dbReference>
<dbReference type="Gene3D" id="3.10.510.20">
    <property type="entry name" value="YcgL domain"/>
    <property type="match status" value="1"/>
</dbReference>
<dbReference type="Pfam" id="PF05166">
    <property type="entry name" value="YcgL"/>
    <property type="match status" value="1"/>
</dbReference>
<protein>
    <recommendedName>
        <fullName evidence="1">YcgL domain-containing protein GCM10008101_24760</fullName>
    </recommendedName>
</protein>
<reference evidence="4" key="1">
    <citation type="journal article" date="2019" name="Int. J. Syst. Evol. Microbiol.">
        <title>The Global Catalogue of Microorganisms (GCM) 10K type strain sequencing project: providing services to taxonomists for standard genome sequencing and annotation.</title>
        <authorList>
            <consortium name="The Broad Institute Genomics Platform"/>
            <consortium name="The Broad Institute Genome Sequencing Center for Infectious Disease"/>
            <person name="Wu L."/>
            <person name="Ma J."/>
        </authorList>
    </citation>
    <scope>NUCLEOTIDE SEQUENCE [LARGE SCALE GENOMIC DNA]</scope>
    <source>
        <strain evidence="4">KCTC 22558</strain>
    </source>
</reference>
<evidence type="ECO:0000313" key="3">
    <source>
        <dbReference type="EMBL" id="GGZ69624.1"/>
    </source>
</evidence>
<evidence type="ECO:0000256" key="1">
    <source>
        <dbReference type="HAMAP-Rule" id="MF_01866"/>
    </source>
</evidence>
<dbReference type="Proteomes" id="UP000643403">
    <property type="component" value="Unassembled WGS sequence"/>
</dbReference>
<accession>A0ABQ3C5W0</accession>
<comment type="caution">
    <text evidence="3">The sequence shown here is derived from an EMBL/GenBank/DDBJ whole genome shotgun (WGS) entry which is preliminary data.</text>
</comment>
<dbReference type="RefSeq" id="WP_189450465.1">
    <property type="nucleotide sequence ID" value="NZ_BMXY01000004.1"/>
</dbReference>
<name>A0ABQ3C5W0_9GAMM</name>
<proteinExistence type="inferred from homology"/>
<dbReference type="InterPro" id="IPR027354">
    <property type="entry name" value="YcgL_dom"/>
</dbReference>
<keyword evidence="4" id="KW-1185">Reference proteome</keyword>
<sequence>MHAYVYKSLRKADTYVYLAARDALDALPEPVRAQLGGLEFVLEIELTPERRLARANPVQVREALATRGFFLQMPPPPDAAAYDAEEFYRSRDA</sequence>
<dbReference type="InterPro" id="IPR038068">
    <property type="entry name" value="YcgL-like_sf"/>
</dbReference>
<dbReference type="EMBL" id="BMXY01000004">
    <property type="protein sequence ID" value="GGZ69624.1"/>
    <property type="molecule type" value="Genomic_DNA"/>
</dbReference>
<evidence type="ECO:0000259" key="2">
    <source>
        <dbReference type="PROSITE" id="PS51648"/>
    </source>
</evidence>
<dbReference type="PROSITE" id="PS51648">
    <property type="entry name" value="YCGL"/>
    <property type="match status" value="1"/>
</dbReference>
<dbReference type="PANTHER" id="PTHR38109:SF1">
    <property type="entry name" value="PROTEIN YCGL"/>
    <property type="match status" value="1"/>
</dbReference>
<dbReference type="SUPFAM" id="SSF160191">
    <property type="entry name" value="YcgL-like"/>
    <property type="match status" value="1"/>
</dbReference>
<evidence type="ECO:0000313" key="4">
    <source>
        <dbReference type="Proteomes" id="UP000643403"/>
    </source>
</evidence>
<feature type="domain" description="YcgL" evidence="2">
    <location>
        <begin position="1"/>
        <end position="85"/>
    </location>
</feature>
<dbReference type="HAMAP" id="MF_01866">
    <property type="entry name" value="UPF0745"/>
    <property type="match status" value="1"/>
</dbReference>
<organism evidence="3 4">
    <name type="scientific">Cognatilysobacter xinjiangensis</name>
    <dbReference type="NCBI Taxonomy" id="546892"/>
    <lineage>
        <taxon>Bacteria</taxon>
        <taxon>Pseudomonadati</taxon>
        <taxon>Pseudomonadota</taxon>
        <taxon>Gammaproteobacteria</taxon>
        <taxon>Lysobacterales</taxon>
        <taxon>Lysobacteraceae</taxon>
        <taxon>Cognatilysobacter</taxon>
    </lineage>
</organism>